<evidence type="ECO:0000259" key="2">
    <source>
        <dbReference type="Pfam" id="PF13476"/>
    </source>
</evidence>
<dbReference type="Proteomes" id="UP000254512">
    <property type="component" value="Unassembled WGS sequence"/>
</dbReference>
<feature type="coiled-coil region" evidence="1">
    <location>
        <begin position="1060"/>
        <end position="1087"/>
    </location>
</feature>
<dbReference type="AlphaFoldDB" id="A0A377HK08"/>
<dbReference type="Pfam" id="PF13558">
    <property type="entry name" value="SbcC_Walker_B"/>
    <property type="match status" value="1"/>
</dbReference>
<dbReference type="GO" id="GO:0016887">
    <property type="term" value="F:ATP hydrolysis activity"/>
    <property type="evidence" value="ECO:0007669"/>
    <property type="project" value="InterPro"/>
</dbReference>
<feature type="coiled-coil region" evidence="1">
    <location>
        <begin position="769"/>
        <end position="796"/>
    </location>
</feature>
<dbReference type="Pfam" id="PF13476">
    <property type="entry name" value="AAA_23"/>
    <property type="match status" value="1"/>
</dbReference>
<evidence type="ECO:0000256" key="1">
    <source>
        <dbReference type="SAM" id="Coils"/>
    </source>
</evidence>
<protein>
    <submittedName>
        <fullName evidence="3">Nuclease sbcCD subunit C</fullName>
    </submittedName>
</protein>
<evidence type="ECO:0000313" key="4">
    <source>
        <dbReference type="Proteomes" id="UP000254512"/>
    </source>
</evidence>
<dbReference type="InterPro" id="IPR027417">
    <property type="entry name" value="P-loop_NTPase"/>
</dbReference>
<feature type="coiled-coil region" evidence="1">
    <location>
        <begin position="233"/>
        <end position="293"/>
    </location>
</feature>
<dbReference type="RefSeq" id="WP_115659452.1">
    <property type="nucleotide sequence ID" value="NZ_UGHD01000002.1"/>
</dbReference>
<dbReference type="EMBL" id="UGHD01000002">
    <property type="protein sequence ID" value="STO56568.1"/>
    <property type="molecule type" value="Genomic_DNA"/>
</dbReference>
<proteinExistence type="predicted"/>
<dbReference type="Gene3D" id="1.10.287.1490">
    <property type="match status" value="1"/>
</dbReference>
<reference evidence="3 4" key="1">
    <citation type="submission" date="2018-06" db="EMBL/GenBank/DDBJ databases">
        <authorList>
            <consortium name="Pathogen Informatics"/>
            <person name="Doyle S."/>
        </authorList>
    </citation>
    <scope>NUCLEOTIDE SEQUENCE [LARGE SCALE GENOMIC DNA]</scope>
    <source>
        <strain evidence="3 4">NCTC11645</strain>
    </source>
</reference>
<feature type="domain" description="Rad50/SbcC-type AAA" evidence="2">
    <location>
        <begin position="6"/>
        <end position="251"/>
    </location>
</feature>
<dbReference type="STRING" id="673.AL542_06460"/>
<keyword evidence="1" id="KW-0175">Coiled coil</keyword>
<dbReference type="PANTHER" id="PTHR32114">
    <property type="entry name" value="ABC TRANSPORTER ABCH.3"/>
    <property type="match status" value="1"/>
</dbReference>
<feature type="coiled-coil region" evidence="1">
    <location>
        <begin position="390"/>
        <end position="431"/>
    </location>
</feature>
<gene>
    <name evidence="3" type="primary">sbcC</name>
    <name evidence="3" type="ORF">NCTC11645_00925</name>
</gene>
<dbReference type="SUPFAM" id="SSF52540">
    <property type="entry name" value="P-loop containing nucleoside triphosphate hydrolases"/>
    <property type="match status" value="1"/>
</dbReference>
<sequence>MKILALRGENLASIQHPFEIDFVNSRLGEAGLFAITGKTGAGKSTLLDAICLALYDRMPRLQANKKNDAEIGLGDEAARLKANDVRSILSRGKAEGYAEVDFKANDGSCWRAHWHVRRARGKADGRVQASEQWLENLENGQRFSGKKQEVLGEIERLVGLSYEQFRRAVMLPQGDFAAFLKASTDERAALLERMTGGEIYSRLSVAAYEKSKAEKNALETLREKLGGICILPEEEKTELREKLEAEKASLEGVLAQLDTLKNYRQTLASHAELENALAAAIAQSEEAEKALKEATPRRDELSMVEKVQPAHADFTQLQHTRLSLTQLKNNIESRTAALQTLTGEIITATDALTASQNILSTAQAQWVEAEPKLRRASEMDTEHRAIKQQLDDMQGQLQERDGKINKARAEFEQKRRAHYQLEEQIAALKHELAQFGDFSGIAEQYQPVLDNLEQYLVANRQYAEAEAEIQKLQHFQQQVERDLAGISRQQEILAKERGQLEEQLADADTDTLEKAQKEDYARYEQLQQRHEHFRKLQYASNEWLNLLEHKARLIQEKNSLTSVIESATKQLSDIEPTFNTRVAQYEEAERALNQSMAVVSLAEYRSQLEEGQPCPLCGSGHHPYREHNPVVEGVLGSQRQRLQTLQSELRQLESERHYFHQQRQQAQQQMPHWEQQWQELDYHVQRQKALLAPLLEEAGEVTEYLEHDDPNAFGSWVDESHQKAKENYQEMESLYHTLENRRQRLGYVQRWQQQLMQLGQRENQLQTHAHQVAQQKTQSDERIKALQERLVAAKESIRSRHNALDDLYGDSSWLNMLQHYGAERYIREMQQRIKHYLSLREKLQECEKQLTPLVPDMAALEQALKTLQLHQNEAIDAYHILAEKAQQQYKARRAVLDVDDLAGYEASLKSALETARSREKECEAVLSSLTEKRAADRAALEAAEAQRKDTDKQHREVVHRWLKWQQTFNLTESALIQLLAKDANWVTSERAALKALDDAMQVASTLRNEREGRLRESQEAVDQALTWLTERGADDDEKATALKNALDVQKAEIEESVFSVRRTLEASEQAEAQAGELRSQLEKQQQHAEMWMKIADLIGSASGNKFRNLAQSLTLQQLVLEANVHLQELAPRYALQTVPSSPLSLQVVDHDMGDEVRSVESLSGGESFLVSLALALALASLAADTRQLGSLFIDEGFGTLDPDSLEMALACLDTLQADGRQIGVISHVGTLVERIGTQVTVEALGGGVSRVQVRG</sequence>
<dbReference type="GO" id="GO:0006302">
    <property type="term" value="P:double-strand break repair"/>
    <property type="evidence" value="ECO:0007669"/>
    <property type="project" value="InterPro"/>
</dbReference>
<feature type="coiled-coil region" evidence="1">
    <location>
        <begin position="635"/>
        <end position="669"/>
    </location>
</feature>
<name>A0A377HK08_GRIHO</name>
<dbReference type="Gene3D" id="3.40.50.300">
    <property type="entry name" value="P-loop containing nucleotide triphosphate hydrolases"/>
    <property type="match status" value="2"/>
</dbReference>
<accession>A0A377HK08</accession>
<dbReference type="InterPro" id="IPR038729">
    <property type="entry name" value="Rad50/SbcC_AAA"/>
</dbReference>
<dbReference type="PANTHER" id="PTHR32114:SF2">
    <property type="entry name" value="ABC TRANSPORTER ABCH.3"/>
    <property type="match status" value="1"/>
</dbReference>
<evidence type="ECO:0000313" key="3">
    <source>
        <dbReference type="EMBL" id="STO56568.1"/>
    </source>
</evidence>
<organism evidence="3 4">
    <name type="scientific">Grimontia hollisae</name>
    <name type="common">Vibrio hollisae</name>
    <dbReference type="NCBI Taxonomy" id="673"/>
    <lineage>
        <taxon>Bacteria</taxon>
        <taxon>Pseudomonadati</taxon>
        <taxon>Pseudomonadota</taxon>
        <taxon>Gammaproteobacteria</taxon>
        <taxon>Vibrionales</taxon>
        <taxon>Vibrionaceae</taxon>
        <taxon>Grimontia</taxon>
    </lineage>
</organism>